<keyword evidence="7 8" id="KW-0472">Membrane</keyword>
<dbReference type="PIRSF" id="PIRSF004925">
    <property type="entry name" value="HcaT"/>
    <property type="match status" value="1"/>
</dbReference>
<dbReference type="AlphaFoldDB" id="A0A936YUD1"/>
<sequence>MSKSAVSATREEAPRLFALRAALLFCAPMMVNGIGLPYFPWFLDYLEMSAAEIGIILAVPHLVRMIGTPLGAVAADRAKDRSHVLLWSAAISLLTAVTLFYTHSFWAVLIVYALQGIFYAPYVPIAEAILITGVRRWNFDYGFLRLWGSVAFILSTLLGGWLFGLFGGAMVVPAMAGFFLLTVVMAIVAPRLGRAPAAEAHQGLSAERNPLWQPEFVLVTGGAALVQGSHSMLFTFASIYWEKQLGFSGIEISWFWTAGVIAEIVLFLFASRLLSRFSIWALILTGCMAAVARWIVFPHIDGFWPHFALQCSHAFTFAIIHIGIQRFIMERVGERQEASAQGFYTTYIALFTAIVTLLSGYIYGSLGIQGFYIMAVLAAVGALMVFAAMIRQPQRTRSGG</sequence>
<dbReference type="InterPro" id="IPR026032">
    <property type="entry name" value="HcaT-like"/>
</dbReference>
<dbReference type="Gene3D" id="1.20.1250.20">
    <property type="entry name" value="MFS general substrate transporter like domains"/>
    <property type="match status" value="2"/>
</dbReference>
<keyword evidence="4" id="KW-0997">Cell inner membrane</keyword>
<evidence type="ECO:0000313" key="10">
    <source>
        <dbReference type="EMBL" id="MBL0372750.1"/>
    </source>
</evidence>
<dbReference type="PANTHER" id="PTHR23522">
    <property type="entry name" value="BLL5896 PROTEIN"/>
    <property type="match status" value="1"/>
</dbReference>
<keyword evidence="11" id="KW-1185">Reference proteome</keyword>
<feature type="transmembrane region" description="Helical" evidence="8">
    <location>
        <begin position="277"/>
        <end position="297"/>
    </location>
</feature>
<protein>
    <submittedName>
        <fullName evidence="10">MFS transporter</fullName>
    </submittedName>
</protein>
<dbReference type="PANTHER" id="PTHR23522:SF10">
    <property type="entry name" value="3-PHENYLPROPIONIC ACID TRANSPORTER-RELATED"/>
    <property type="match status" value="1"/>
</dbReference>
<evidence type="ECO:0000256" key="7">
    <source>
        <dbReference type="ARBA" id="ARBA00023136"/>
    </source>
</evidence>
<keyword evidence="6 8" id="KW-1133">Transmembrane helix</keyword>
<feature type="transmembrane region" description="Helical" evidence="8">
    <location>
        <begin position="344"/>
        <end position="364"/>
    </location>
</feature>
<name>A0A936YUD1_9HYPH</name>
<comment type="caution">
    <text evidence="10">The sequence shown here is derived from an EMBL/GenBank/DDBJ whole genome shotgun (WGS) entry which is preliminary data.</text>
</comment>
<reference evidence="10" key="1">
    <citation type="submission" date="2021-01" db="EMBL/GenBank/DDBJ databases">
        <title>Rhizobium sp. strain KVB221 16S ribosomal RNA gene Genome sequencing and assembly.</title>
        <authorList>
            <person name="Kang M."/>
        </authorList>
    </citation>
    <scope>NUCLEOTIDE SEQUENCE</scope>
    <source>
        <strain evidence="10">KVB221</strain>
    </source>
</reference>
<dbReference type="GO" id="GO:0030395">
    <property type="term" value="F:lactose binding"/>
    <property type="evidence" value="ECO:0007669"/>
    <property type="project" value="TreeGrafter"/>
</dbReference>
<evidence type="ECO:0000256" key="4">
    <source>
        <dbReference type="ARBA" id="ARBA00022519"/>
    </source>
</evidence>
<comment type="subcellular location">
    <subcellularLocation>
        <location evidence="1">Cell inner membrane</location>
        <topology evidence="1">Multi-pass membrane protein</topology>
    </subcellularLocation>
</comment>
<dbReference type="SUPFAM" id="SSF103473">
    <property type="entry name" value="MFS general substrate transporter"/>
    <property type="match status" value="1"/>
</dbReference>
<keyword evidence="5 8" id="KW-0812">Transmembrane</keyword>
<feature type="transmembrane region" description="Helical" evidence="8">
    <location>
        <begin position="109"/>
        <end position="131"/>
    </location>
</feature>
<evidence type="ECO:0000259" key="9">
    <source>
        <dbReference type="Pfam" id="PF12832"/>
    </source>
</evidence>
<feature type="transmembrane region" description="Helical" evidence="8">
    <location>
        <begin position="169"/>
        <end position="189"/>
    </location>
</feature>
<evidence type="ECO:0000256" key="1">
    <source>
        <dbReference type="ARBA" id="ARBA00004429"/>
    </source>
</evidence>
<keyword evidence="2" id="KW-0813">Transport</keyword>
<accession>A0A936YUD1</accession>
<keyword evidence="3" id="KW-1003">Cell membrane</keyword>
<gene>
    <name evidence="10" type="ORF">JJB09_11980</name>
</gene>
<proteinExistence type="predicted"/>
<dbReference type="Proteomes" id="UP000633219">
    <property type="component" value="Unassembled WGS sequence"/>
</dbReference>
<feature type="transmembrane region" description="Helical" evidence="8">
    <location>
        <begin position="370"/>
        <end position="390"/>
    </location>
</feature>
<dbReference type="InterPro" id="IPR024989">
    <property type="entry name" value="MFS_assoc_dom"/>
</dbReference>
<feature type="transmembrane region" description="Helical" evidence="8">
    <location>
        <begin position="253"/>
        <end position="270"/>
    </location>
</feature>
<feature type="transmembrane region" description="Helical" evidence="8">
    <location>
        <begin position="143"/>
        <end position="163"/>
    </location>
</feature>
<evidence type="ECO:0000256" key="3">
    <source>
        <dbReference type="ARBA" id="ARBA00022475"/>
    </source>
</evidence>
<dbReference type="InterPro" id="IPR036259">
    <property type="entry name" value="MFS_trans_sf"/>
</dbReference>
<evidence type="ECO:0000256" key="2">
    <source>
        <dbReference type="ARBA" id="ARBA00022448"/>
    </source>
</evidence>
<feature type="domain" description="Major facilitator superfamily associated" evidence="9">
    <location>
        <begin position="33"/>
        <end position="372"/>
    </location>
</feature>
<evidence type="ECO:0000313" key="11">
    <source>
        <dbReference type="Proteomes" id="UP000633219"/>
    </source>
</evidence>
<dbReference type="RefSeq" id="WP_201658059.1">
    <property type="nucleotide sequence ID" value="NZ_JAEQNC010000006.1"/>
</dbReference>
<dbReference type="Pfam" id="PF12832">
    <property type="entry name" value="MFS_1_like"/>
    <property type="match status" value="1"/>
</dbReference>
<organism evidence="10 11">
    <name type="scientific">Rhizobium setariae</name>
    <dbReference type="NCBI Taxonomy" id="2801340"/>
    <lineage>
        <taxon>Bacteria</taxon>
        <taxon>Pseudomonadati</taxon>
        <taxon>Pseudomonadota</taxon>
        <taxon>Alphaproteobacteria</taxon>
        <taxon>Hyphomicrobiales</taxon>
        <taxon>Rhizobiaceae</taxon>
        <taxon>Rhizobium/Agrobacterium group</taxon>
        <taxon>Rhizobium</taxon>
    </lineage>
</organism>
<dbReference type="NCBIfam" id="NF037955">
    <property type="entry name" value="mfs"/>
    <property type="match status" value="1"/>
</dbReference>
<feature type="transmembrane region" description="Helical" evidence="8">
    <location>
        <begin position="216"/>
        <end position="241"/>
    </location>
</feature>
<evidence type="ECO:0000256" key="8">
    <source>
        <dbReference type="SAM" id="Phobius"/>
    </source>
</evidence>
<evidence type="ECO:0000256" key="5">
    <source>
        <dbReference type="ARBA" id="ARBA00022692"/>
    </source>
</evidence>
<feature type="transmembrane region" description="Helical" evidence="8">
    <location>
        <begin position="21"/>
        <end position="39"/>
    </location>
</feature>
<dbReference type="EMBL" id="JAEQNC010000006">
    <property type="protein sequence ID" value="MBL0372750.1"/>
    <property type="molecule type" value="Genomic_DNA"/>
</dbReference>
<dbReference type="GO" id="GO:0015528">
    <property type="term" value="F:lactose:proton symporter activity"/>
    <property type="evidence" value="ECO:0007669"/>
    <property type="project" value="TreeGrafter"/>
</dbReference>
<feature type="transmembrane region" description="Helical" evidence="8">
    <location>
        <begin position="303"/>
        <end position="324"/>
    </location>
</feature>
<dbReference type="GO" id="GO:0005886">
    <property type="term" value="C:plasma membrane"/>
    <property type="evidence" value="ECO:0007669"/>
    <property type="project" value="UniProtKB-SubCell"/>
</dbReference>
<evidence type="ECO:0000256" key="6">
    <source>
        <dbReference type="ARBA" id="ARBA00022989"/>
    </source>
</evidence>
<feature type="transmembrane region" description="Helical" evidence="8">
    <location>
        <begin position="84"/>
        <end position="103"/>
    </location>
</feature>